<dbReference type="Proteomes" id="UP000234789">
    <property type="component" value="Unassembled WGS sequence"/>
</dbReference>
<reference evidence="2 3" key="1">
    <citation type="submission" date="2017-05" db="EMBL/GenBank/DDBJ databases">
        <title>Functional genome analysis of Paenibacillus pasadenensis strain R16: insights on endophytic life style and antifungal activity.</title>
        <authorList>
            <person name="Passera A."/>
            <person name="Marcolungo L."/>
            <person name="Casati P."/>
            <person name="Brasca M."/>
            <person name="Quaglino F."/>
            <person name="Delledonne M."/>
        </authorList>
    </citation>
    <scope>NUCLEOTIDE SEQUENCE [LARGE SCALE GENOMIC DNA]</scope>
    <source>
        <strain evidence="2 3">R16</strain>
    </source>
</reference>
<dbReference type="RefSeq" id="WP_043112096.1">
    <property type="nucleotide sequence ID" value="NZ_BIMM01000108.1"/>
</dbReference>
<organism evidence="2 3">
    <name type="scientific">Paenibacillus pasadenensis</name>
    <dbReference type="NCBI Taxonomy" id="217090"/>
    <lineage>
        <taxon>Bacteria</taxon>
        <taxon>Bacillati</taxon>
        <taxon>Bacillota</taxon>
        <taxon>Bacilli</taxon>
        <taxon>Bacillales</taxon>
        <taxon>Paenibacillaceae</taxon>
        <taxon>Paenibacillus</taxon>
    </lineage>
</organism>
<evidence type="ECO:0000313" key="3">
    <source>
        <dbReference type="Proteomes" id="UP000234789"/>
    </source>
</evidence>
<dbReference type="AlphaFoldDB" id="A0A2N5NAR0"/>
<keyword evidence="1" id="KW-0472">Membrane</keyword>
<feature type="transmembrane region" description="Helical" evidence="1">
    <location>
        <begin position="12"/>
        <end position="33"/>
    </location>
</feature>
<evidence type="ECO:0000313" key="2">
    <source>
        <dbReference type="EMBL" id="PLT47394.1"/>
    </source>
</evidence>
<feature type="transmembrane region" description="Helical" evidence="1">
    <location>
        <begin position="45"/>
        <end position="63"/>
    </location>
</feature>
<accession>A0A2N5NAR0</accession>
<proteinExistence type="predicted"/>
<keyword evidence="1" id="KW-0812">Transmembrane</keyword>
<keyword evidence="3" id="KW-1185">Reference proteome</keyword>
<gene>
    <name evidence="2" type="ORF">B8V81_1618</name>
</gene>
<sequence length="74" mass="8929">MNRTDWEALSAFPLYGWVLIFAALFAQSTWLFVHATRHGRNRWFWGLWGLIQVPTPLLVYWLWHAWGRSRDKRA</sequence>
<evidence type="ECO:0000256" key="1">
    <source>
        <dbReference type="SAM" id="Phobius"/>
    </source>
</evidence>
<comment type="caution">
    <text evidence="2">The sequence shown here is derived from an EMBL/GenBank/DDBJ whole genome shotgun (WGS) entry which is preliminary data.</text>
</comment>
<name>A0A2N5NAR0_9BACL</name>
<dbReference type="EMBL" id="NFEZ01000003">
    <property type="protein sequence ID" value="PLT47394.1"/>
    <property type="molecule type" value="Genomic_DNA"/>
</dbReference>
<protein>
    <submittedName>
        <fullName evidence="2">Uncharacterized protein</fullName>
    </submittedName>
</protein>
<keyword evidence="1" id="KW-1133">Transmembrane helix</keyword>